<sequence>MLLSEVINLKEGLELLKDGEFTSLGLAISECDEKILTFIESEKYISGLSDKITALITTREIGEKLKYKYGIIVTERPRNDYFKLHNILSLKDGYRRESFDTTIGDGCKISKLSSISNKNVVIGNNVIIEEFVVIRENTVIGDNSIIRAGVILGGEGYEYKRTDGIIMNVNHCGGVIIGKNVEVQYNSCIDKALYTWDNTIIGDYSKLDDLVHIEHGVKVGERCLIASRSTFGGRTVIGSDSWVGLGAIISNGLVLGSKVSISLGSVVTTNLKDGEKVSGNFAINHDKYIDFIKKIR</sequence>
<protein>
    <submittedName>
        <fullName evidence="1">UDP-3-O-(3-hydroxymyristoyl)glucosamine N-acyltransferase</fullName>
    </submittedName>
</protein>
<dbReference type="RefSeq" id="WP_136007503.1">
    <property type="nucleotide sequence ID" value="NZ_SRYR01000007.1"/>
</dbReference>
<dbReference type="EMBL" id="SRYR01000007">
    <property type="protein sequence ID" value="TGY41482.1"/>
    <property type="molecule type" value="Genomic_DNA"/>
</dbReference>
<evidence type="ECO:0000313" key="2">
    <source>
        <dbReference type="Proteomes" id="UP000306888"/>
    </source>
</evidence>
<organism evidence="1 2">
    <name type="scientific">Clostridium sartagoforme</name>
    <dbReference type="NCBI Taxonomy" id="84031"/>
    <lineage>
        <taxon>Bacteria</taxon>
        <taxon>Bacillati</taxon>
        <taxon>Bacillota</taxon>
        <taxon>Clostridia</taxon>
        <taxon>Eubacteriales</taxon>
        <taxon>Clostridiaceae</taxon>
        <taxon>Clostridium</taxon>
    </lineage>
</organism>
<reference evidence="1 2" key="1">
    <citation type="submission" date="2019-04" db="EMBL/GenBank/DDBJ databases">
        <title>Microbes associate with the intestines of laboratory mice.</title>
        <authorList>
            <person name="Navarre W."/>
            <person name="Wong E."/>
            <person name="Huang K."/>
            <person name="Tropini C."/>
            <person name="Ng K."/>
            <person name="Yu B."/>
        </authorList>
    </citation>
    <scope>NUCLEOTIDE SEQUENCE [LARGE SCALE GENOMIC DNA]</scope>
    <source>
        <strain evidence="1 2">NM50_B9-20</strain>
    </source>
</reference>
<dbReference type="PANTHER" id="PTHR43300">
    <property type="entry name" value="ACETYLTRANSFERASE"/>
    <property type="match status" value="1"/>
</dbReference>
<dbReference type="GO" id="GO:0009245">
    <property type="term" value="P:lipid A biosynthetic process"/>
    <property type="evidence" value="ECO:0007669"/>
    <property type="project" value="InterPro"/>
</dbReference>
<comment type="caution">
    <text evidence="1">The sequence shown here is derived from an EMBL/GenBank/DDBJ whole genome shotgun (WGS) entry which is preliminary data.</text>
</comment>
<dbReference type="GO" id="GO:0016410">
    <property type="term" value="F:N-acyltransferase activity"/>
    <property type="evidence" value="ECO:0007669"/>
    <property type="project" value="InterPro"/>
</dbReference>
<dbReference type="InterPro" id="IPR011004">
    <property type="entry name" value="Trimer_LpxA-like_sf"/>
</dbReference>
<dbReference type="InterPro" id="IPR007691">
    <property type="entry name" value="LpxD"/>
</dbReference>
<name>A0A4S2DIQ6_9CLOT</name>
<evidence type="ECO:0000313" key="1">
    <source>
        <dbReference type="EMBL" id="TGY41482.1"/>
    </source>
</evidence>
<dbReference type="GO" id="GO:0016020">
    <property type="term" value="C:membrane"/>
    <property type="evidence" value="ECO:0007669"/>
    <property type="project" value="GOC"/>
</dbReference>
<dbReference type="Gene3D" id="2.160.10.10">
    <property type="entry name" value="Hexapeptide repeat proteins"/>
    <property type="match status" value="1"/>
</dbReference>
<proteinExistence type="predicted"/>
<dbReference type="OrthoDB" id="9784739at2"/>
<dbReference type="Proteomes" id="UP000306888">
    <property type="component" value="Unassembled WGS sequence"/>
</dbReference>
<dbReference type="InterPro" id="IPR050179">
    <property type="entry name" value="Trans_hexapeptide_repeat"/>
</dbReference>
<dbReference type="SUPFAM" id="SSF51161">
    <property type="entry name" value="Trimeric LpxA-like enzymes"/>
    <property type="match status" value="1"/>
</dbReference>
<dbReference type="Pfam" id="PF00132">
    <property type="entry name" value="Hexapep"/>
    <property type="match status" value="2"/>
</dbReference>
<keyword evidence="2" id="KW-1185">Reference proteome</keyword>
<keyword evidence="1" id="KW-0012">Acyltransferase</keyword>
<dbReference type="InterPro" id="IPR001451">
    <property type="entry name" value="Hexapep"/>
</dbReference>
<dbReference type="CDD" id="cd03352">
    <property type="entry name" value="LbH_LpxD"/>
    <property type="match status" value="1"/>
</dbReference>
<gene>
    <name evidence="1" type="ORF">E5347_12180</name>
</gene>
<dbReference type="AlphaFoldDB" id="A0A4S2DIQ6"/>
<accession>A0A4S2DIQ6</accession>
<keyword evidence="1" id="KW-0808">Transferase</keyword>